<accession>A0A5S4FXX8</accession>
<dbReference type="EMBL" id="VCKY01000001">
    <property type="protein sequence ID" value="TMR25635.1"/>
    <property type="molecule type" value="Genomic_DNA"/>
</dbReference>
<protein>
    <submittedName>
        <fullName evidence="1">Uncharacterized protein</fullName>
    </submittedName>
</protein>
<dbReference type="Proteomes" id="UP000309128">
    <property type="component" value="Unassembled WGS sequence"/>
</dbReference>
<dbReference type="RefSeq" id="WP_138664044.1">
    <property type="nucleotide sequence ID" value="NZ_VCKY01000001.1"/>
</dbReference>
<gene>
    <name evidence="1" type="ORF">ETD86_00470</name>
</gene>
<organism evidence="1 2">
    <name type="scientific">Nonomuraea turkmeniaca</name>
    <dbReference type="NCBI Taxonomy" id="103838"/>
    <lineage>
        <taxon>Bacteria</taxon>
        <taxon>Bacillati</taxon>
        <taxon>Actinomycetota</taxon>
        <taxon>Actinomycetes</taxon>
        <taxon>Streptosporangiales</taxon>
        <taxon>Streptosporangiaceae</taxon>
        <taxon>Nonomuraea</taxon>
    </lineage>
</organism>
<dbReference type="OrthoDB" id="3626727at2"/>
<comment type="caution">
    <text evidence="1">The sequence shown here is derived from an EMBL/GenBank/DDBJ whole genome shotgun (WGS) entry which is preliminary data.</text>
</comment>
<evidence type="ECO:0000313" key="2">
    <source>
        <dbReference type="Proteomes" id="UP000309128"/>
    </source>
</evidence>
<sequence>MSETDPHIHVEQKVMQAGAAFRNMIVSTTGLVPDTPRVVTTGCGLQVPYAMTSPRPESVTCLACREHAHREHLRFADQVERLSRMPGAPIIGDQAAEAAQWARDRAKKFSG</sequence>
<proteinExistence type="predicted"/>
<keyword evidence="2" id="KW-1185">Reference proteome</keyword>
<dbReference type="AlphaFoldDB" id="A0A5S4FXX8"/>
<name>A0A5S4FXX8_9ACTN</name>
<evidence type="ECO:0000313" key="1">
    <source>
        <dbReference type="EMBL" id="TMR25635.1"/>
    </source>
</evidence>
<reference evidence="1 2" key="1">
    <citation type="submission" date="2019-05" db="EMBL/GenBank/DDBJ databases">
        <title>Draft genome sequence of Nonomuraea turkmeniaca DSM 43926.</title>
        <authorList>
            <person name="Saricaoglu S."/>
            <person name="Isik K."/>
        </authorList>
    </citation>
    <scope>NUCLEOTIDE SEQUENCE [LARGE SCALE GENOMIC DNA]</scope>
    <source>
        <strain evidence="1 2">DSM 43926</strain>
    </source>
</reference>